<dbReference type="Pfam" id="PF17863">
    <property type="entry name" value="AAA_lid_2"/>
    <property type="match status" value="1"/>
</dbReference>
<dbReference type="Pfam" id="PF07726">
    <property type="entry name" value="AAA_3"/>
    <property type="match status" value="1"/>
</dbReference>
<evidence type="ECO:0000313" key="4">
    <source>
        <dbReference type="Proteomes" id="UP001138997"/>
    </source>
</evidence>
<evidence type="ECO:0000259" key="1">
    <source>
        <dbReference type="Pfam" id="PF07726"/>
    </source>
</evidence>
<dbReference type="PANTHER" id="PTHR42759">
    <property type="entry name" value="MOXR FAMILY PROTEIN"/>
    <property type="match status" value="1"/>
</dbReference>
<dbReference type="InterPro" id="IPR027417">
    <property type="entry name" value="P-loop_NTPase"/>
</dbReference>
<dbReference type="GO" id="GO:0016887">
    <property type="term" value="F:ATP hydrolysis activity"/>
    <property type="evidence" value="ECO:0007669"/>
    <property type="project" value="InterPro"/>
</dbReference>
<feature type="domain" description="ATPase AAA-3" evidence="1">
    <location>
        <begin position="36"/>
        <end position="165"/>
    </location>
</feature>
<dbReference type="PIRSF" id="PIRSF002849">
    <property type="entry name" value="AAA_ATPase_chaperone_MoxR_prd"/>
    <property type="match status" value="1"/>
</dbReference>
<evidence type="ECO:0000313" key="3">
    <source>
        <dbReference type="EMBL" id="MCD5309905.1"/>
    </source>
</evidence>
<dbReference type="CDD" id="cd00009">
    <property type="entry name" value="AAA"/>
    <property type="match status" value="1"/>
</dbReference>
<dbReference type="InterPro" id="IPR050764">
    <property type="entry name" value="CbbQ/NirQ/NorQ/GpvN"/>
</dbReference>
<feature type="domain" description="ChlI/MoxR AAA lid" evidence="2">
    <location>
        <begin position="229"/>
        <end position="285"/>
    </location>
</feature>
<dbReference type="AlphaFoldDB" id="A0A9X1N986"/>
<reference evidence="3" key="1">
    <citation type="submission" date="2021-11" db="EMBL/GenBank/DDBJ databases">
        <title>Streptomyces corallinus and Kineosporia corallina sp. nov., two new coral-derived marine actinobacteria.</title>
        <authorList>
            <person name="Buangrab K."/>
            <person name="Sutthacheep M."/>
            <person name="Yeemin T."/>
            <person name="Harunari E."/>
            <person name="Igarashi Y."/>
            <person name="Sripreechasak P."/>
            <person name="Kanchanasin P."/>
            <person name="Tanasupawat S."/>
            <person name="Phongsopitanun W."/>
        </authorList>
    </citation>
    <scope>NUCLEOTIDE SEQUENCE</scope>
    <source>
        <strain evidence="3">JCM 31032</strain>
    </source>
</reference>
<dbReference type="GO" id="GO:0005524">
    <property type="term" value="F:ATP binding"/>
    <property type="evidence" value="ECO:0007669"/>
    <property type="project" value="InterPro"/>
</dbReference>
<dbReference type="RefSeq" id="WP_231438820.1">
    <property type="nucleotide sequence ID" value="NZ_JAJOMB010000001.1"/>
</dbReference>
<accession>A0A9X1N986</accession>
<dbReference type="PANTHER" id="PTHR42759:SF5">
    <property type="entry name" value="METHANOL DEHYDROGENASE REGULATOR"/>
    <property type="match status" value="1"/>
</dbReference>
<comment type="caution">
    <text evidence="3">The sequence shown here is derived from an EMBL/GenBank/DDBJ whole genome shotgun (WGS) entry which is preliminary data.</text>
</comment>
<gene>
    <name evidence="3" type="ORF">LR394_03290</name>
</gene>
<dbReference type="SUPFAM" id="SSF52540">
    <property type="entry name" value="P-loop containing nucleoside triphosphate hydrolases"/>
    <property type="match status" value="1"/>
</dbReference>
<keyword evidence="4" id="KW-1185">Reference proteome</keyword>
<dbReference type="InterPro" id="IPR011703">
    <property type="entry name" value="ATPase_AAA-3"/>
</dbReference>
<proteinExistence type="predicted"/>
<protein>
    <submittedName>
        <fullName evidence="3">MoxR family ATPase</fullName>
    </submittedName>
</protein>
<evidence type="ECO:0000259" key="2">
    <source>
        <dbReference type="Pfam" id="PF17863"/>
    </source>
</evidence>
<dbReference type="Gene3D" id="1.10.8.80">
    <property type="entry name" value="Magnesium chelatase subunit I, C-Terminal domain"/>
    <property type="match status" value="1"/>
</dbReference>
<dbReference type="EMBL" id="JAJOMB010000001">
    <property type="protein sequence ID" value="MCD5309905.1"/>
    <property type="molecule type" value="Genomic_DNA"/>
</dbReference>
<dbReference type="InterPro" id="IPR041628">
    <property type="entry name" value="ChlI/MoxR_AAA_lid"/>
</dbReference>
<organism evidence="3 4">
    <name type="scientific">Kineosporia babensis</name>
    <dbReference type="NCBI Taxonomy" id="499548"/>
    <lineage>
        <taxon>Bacteria</taxon>
        <taxon>Bacillati</taxon>
        <taxon>Actinomycetota</taxon>
        <taxon>Actinomycetes</taxon>
        <taxon>Kineosporiales</taxon>
        <taxon>Kineosporiaceae</taxon>
        <taxon>Kineosporia</taxon>
    </lineage>
</organism>
<dbReference type="Proteomes" id="UP001138997">
    <property type="component" value="Unassembled WGS sequence"/>
</dbReference>
<sequence length="306" mass="32723">MDVAPAARLVANIEQVVRGQHAAVELLSIAVLAGGHVLIEDAPGTGKTTLAQSVARTVGGVFQRVQATADLMPADITGSAVWDPSSREFSFVPGPVFADVLLVDELNRMPPRTQSALLEVMAERMVTVDGVRHPVPPNFFLVATQNPVEQHGTYPLPEGQLDRFAVRLHLKPLTAVDEFTVVREQLTGPTVESLEAVLDPTGLNLLREAVQGVFLAEPVLQYAVKLTRSTRSDQRIRVGAGSRAAIALARCAQARAVLHGREYVTPEDVAELAVPVLAHRIVPAVATAADVLITELVRAQPVPVPV</sequence>
<dbReference type="Gene3D" id="3.40.50.300">
    <property type="entry name" value="P-loop containing nucleotide triphosphate hydrolases"/>
    <property type="match status" value="1"/>
</dbReference>
<name>A0A9X1N986_9ACTN</name>